<gene>
    <name evidence="1" type="ORF">SAMN06269173_101705</name>
</gene>
<proteinExistence type="predicted"/>
<evidence type="ECO:0000313" key="2">
    <source>
        <dbReference type="Proteomes" id="UP000198310"/>
    </source>
</evidence>
<accession>A0A238VKF8</accession>
<dbReference type="AlphaFoldDB" id="A0A238VKF8"/>
<evidence type="ECO:0008006" key="3">
    <source>
        <dbReference type="Google" id="ProtNLM"/>
    </source>
</evidence>
<name>A0A238VKF8_9BACT</name>
<dbReference type="RefSeq" id="WP_089331655.1">
    <property type="nucleotide sequence ID" value="NZ_FZNS01000001.1"/>
</dbReference>
<keyword evidence="2" id="KW-1185">Reference proteome</keyword>
<dbReference type="EMBL" id="FZNS01000001">
    <property type="protein sequence ID" value="SNR33979.1"/>
    <property type="molecule type" value="Genomic_DNA"/>
</dbReference>
<sequence>MSSFSSNYLTIHYSTEQNLLVARWQRSVMPFEMHRGYGALLDEAAAQDCRFWLVDTRRRTSVDAADVHWMLDEFYPKLHPRLGRTTFLAFLMAPNQLAGILADPSVPALNVLDGRPYVIQRFTEEANALTWLQQMQEHETLVERK</sequence>
<reference evidence="2" key="1">
    <citation type="submission" date="2017-06" db="EMBL/GenBank/DDBJ databases">
        <authorList>
            <person name="Varghese N."/>
            <person name="Submissions S."/>
        </authorList>
    </citation>
    <scope>NUCLEOTIDE SEQUENCE [LARGE SCALE GENOMIC DNA]</scope>
    <source>
        <strain evidence="2">DSM 28041</strain>
    </source>
</reference>
<protein>
    <recommendedName>
        <fullName evidence="3">SpoIIAA-like</fullName>
    </recommendedName>
</protein>
<organism evidence="1 2">
    <name type="scientific">Hymenobacter mucosus</name>
    <dbReference type="NCBI Taxonomy" id="1411120"/>
    <lineage>
        <taxon>Bacteria</taxon>
        <taxon>Pseudomonadati</taxon>
        <taxon>Bacteroidota</taxon>
        <taxon>Cytophagia</taxon>
        <taxon>Cytophagales</taxon>
        <taxon>Hymenobacteraceae</taxon>
        <taxon>Hymenobacter</taxon>
    </lineage>
</organism>
<dbReference type="Proteomes" id="UP000198310">
    <property type="component" value="Unassembled WGS sequence"/>
</dbReference>
<evidence type="ECO:0000313" key="1">
    <source>
        <dbReference type="EMBL" id="SNR33979.1"/>
    </source>
</evidence>